<dbReference type="AlphaFoldDB" id="A0A443HJM1"/>
<comment type="caution">
    <text evidence="8">The sequence shown here is derived from an EMBL/GenBank/DDBJ whole genome shotgun (WGS) entry which is preliminary data.</text>
</comment>
<feature type="transmembrane region" description="Helical" evidence="6">
    <location>
        <begin position="77"/>
        <end position="103"/>
    </location>
</feature>
<keyword evidence="9" id="KW-1185">Reference proteome</keyword>
<evidence type="ECO:0000256" key="1">
    <source>
        <dbReference type="ARBA" id="ARBA00004141"/>
    </source>
</evidence>
<dbReference type="PANTHER" id="PTHR22950:SF567">
    <property type="entry name" value="AMINO ACID TRANSPORTER TRANSMEMBRANE DOMAIN-CONTAINING PROTEIN"/>
    <property type="match status" value="1"/>
</dbReference>
<reference evidence="8 9" key="1">
    <citation type="journal article" date="2018" name="Front. Microbiol.">
        <title>Genomic and genetic insights into a cosmopolitan fungus, Paecilomyces variotii (Eurotiales).</title>
        <authorList>
            <person name="Urquhart A.S."/>
            <person name="Mondo S.J."/>
            <person name="Makela M.R."/>
            <person name="Hane J.K."/>
            <person name="Wiebenga A."/>
            <person name="He G."/>
            <person name="Mihaltcheva S."/>
            <person name="Pangilinan J."/>
            <person name="Lipzen A."/>
            <person name="Barry K."/>
            <person name="de Vries R.P."/>
            <person name="Grigoriev I.V."/>
            <person name="Idnurm A."/>
        </authorList>
    </citation>
    <scope>NUCLEOTIDE SEQUENCE [LARGE SCALE GENOMIC DNA]</scope>
    <source>
        <strain evidence="8 9">CBS 101075</strain>
    </source>
</reference>
<protein>
    <submittedName>
        <fullName evidence="8">Putative amino acid transporter</fullName>
    </submittedName>
</protein>
<dbReference type="RefSeq" id="XP_028481687.1">
    <property type="nucleotide sequence ID" value="XM_028625016.1"/>
</dbReference>
<dbReference type="EMBL" id="RCNU01000014">
    <property type="protein sequence ID" value="RWQ92042.1"/>
    <property type="molecule type" value="Genomic_DNA"/>
</dbReference>
<dbReference type="GO" id="GO:0016020">
    <property type="term" value="C:membrane"/>
    <property type="evidence" value="ECO:0007669"/>
    <property type="project" value="UniProtKB-SubCell"/>
</dbReference>
<evidence type="ECO:0000256" key="6">
    <source>
        <dbReference type="SAM" id="Phobius"/>
    </source>
</evidence>
<evidence type="ECO:0000259" key="7">
    <source>
        <dbReference type="Pfam" id="PF01490"/>
    </source>
</evidence>
<keyword evidence="5 6" id="KW-0472">Membrane</keyword>
<proteinExistence type="inferred from homology"/>
<name>A0A443HJM1_BYSSP</name>
<gene>
    <name evidence="8" type="ORF">C8Q69DRAFT_101693</name>
</gene>
<feature type="transmembrane region" description="Helical" evidence="6">
    <location>
        <begin position="190"/>
        <end position="209"/>
    </location>
</feature>
<feature type="domain" description="Amino acid transporter transmembrane" evidence="7">
    <location>
        <begin position="46"/>
        <end position="444"/>
    </location>
</feature>
<accession>A0A443HJM1</accession>
<feature type="transmembrane region" description="Helical" evidence="6">
    <location>
        <begin position="391"/>
        <end position="413"/>
    </location>
</feature>
<keyword evidence="4 6" id="KW-1133">Transmembrane helix</keyword>
<keyword evidence="3 6" id="KW-0812">Transmembrane</keyword>
<dbReference type="OrthoDB" id="294730at2759"/>
<comment type="similarity">
    <text evidence="2">Belongs to the amino acid/polyamine transporter 2 family.</text>
</comment>
<evidence type="ECO:0000256" key="2">
    <source>
        <dbReference type="ARBA" id="ARBA00008066"/>
    </source>
</evidence>
<dbReference type="GeneID" id="39594293"/>
<dbReference type="Pfam" id="PF01490">
    <property type="entry name" value="Aa_trans"/>
    <property type="match status" value="1"/>
</dbReference>
<evidence type="ECO:0000256" key="5">
    <source>
        <dbReference type="ARBA" id="ARBA00023136"/>
    </source>
</evidence>
<evidence type="ECO:0000256" key="4">
    <source>
        <dbReference type="ARBA" id="ARBA00022989"/>
    </source>
</evidence>
<feature type="transmembrane region" description="Helical" evidence="6">
    <location>
        <begin position="229"/>
        <end position="254"/>
    </location>
</feature>
<feature type="transmembrane region" description="Helical" evidence="6">
    <location>
        <begin position="425"/>
        <end position="449"/>
    </location>
</feature>
<comment type="subcellular location">
    <subcellularLocation>
        <location evidence="1">Membrane</location>
        <topology evidence="1">Multi-pass membrane protein</topology>
    </subcellularLocation>
</comment>
<evidence type="ECO:0000313" key="9">
    <source>
        <dbReference type="Proteomes" id="UP000283841"/>
    </source>
</evidence>
<feature type="transmembrane region" description="Helical" evidence="6">
    <location>
        <begin position="158"/>
        <end position="178"/>
    </location>
</feature>
<dbReference type="PANTHER" id="PTHR22950">
    <property type="entry name" value="AMINO ACID TRANSPORTER"/>
    <property type="match status" value="1"/>
</dbReference>
<organism evidence="8 9">
    <name type="scientific">Byssochlamys spectabilis</name>
    <name type="common">Paecilomyces variotii</name>
    <dbReference type="NCBI Taxonomy" id="264951"/>
    <lineage>
        <taxon>Eukaryota</taxon>
        <taxon>Fungi</taxon>
        <taxon>Dikarya</taxon>
        <taxon>Ascomycota</taxon>
        <taxon>Pezizomycotina</taxon>
        <taxon>Eurotiomycetes</taxon>
        <taxon>Eurotiomycetidae</taxon>
        <taxon>Eurotiales</taxon>
        <taxon>Thermoascaceae</taxon>
        <taxon>Paecilomyces</taxon>
    </lineage>
</organism>
<dbReference type="VEuPathDB" id="FungiDB:C8Q69DRAFT_101693"/>
<feature type="transmembrane region" description="Helical" evidence="6">
    <location>
        <begin position="124"/>
        <end position="146"/>
    </location>
</feature>
<dbReference type="STRING" id="264951.A0A443HJM1"/>
<dbReference type="GO" id="GO:0015179">
    <property type="term" value="F:L-amino acid transmembrane transporter activity"/>
    <property type="evidence" value="ECO:0007669"/>
    <property type="project" value="TreeGrafter"/>
</dbReference>
<evidence type="ECO:0000256" key="3">
    <source>
        <dbReference type="ARBA" id="ARBA00022692"/>
    </source>
</evidence>
<feature type="transmembrane region" description="Helical" evidence="6">
    <location>
        <begin position="358"/>
        <end position="379"/>
    </location>
</feature>
<sequence>MSEPAYLEKKGEPGHVNALDLEDTSSVDAFTELVAEDHQHEIKLRTMTWQKAAWLLAGDQVCLAIMAQSWSLSVLGWVPGIITMVVSAAFFWITSITMHKFIMKHPYIKDICDFGYYAFGKSRLAYGFSSFMLLANNIILIGFHILTGAKILNTLSDHSQCTVVFSVICTLMGIVLSAPRTLRHVSFMSMFSAACMGIAILLFLIFAGIEDHPLVGNTGNYPSEGPVRTYAFPLPGTTWVACLNAVLNITFLWVPQILFPTFIAEMEKPQDFPKSLAVLAAISIVLFIVPPAIGFRYLGQYATAPAFGSLGVVAYKKASFAFVIVPTLIIGSIYANVTAKFIYYKIMRQSRHAHSNTVLGWSVWLLVMGSIWGIGFIFSEVVPSMGDFLSLLGAAFDSFFGFIFFAIAYWQLYKRELFTGLGRSVMTLIHVLVLLSGLFLLGPGLYAAVEAIISDYSGSTTPAFTCANMAI</sequence>
<dbReference type="Proteomes" id="UP000283841">
    <property type="component" value="Unassembled WGS sequence"/>
</dbReference>
<feature type="transmembrane region" description="Helical" evidence="6">
    <location>
        <begin position="318"/>
        <end position="337"/>
    </location>
</feature>
<dbReference type="InterPro" id="IPR013057">
    <property type="entry name" value="AA_transpt_TM"/>
</dbReference>
<evidence type="ECO:0000313" key="8">
    <source>
        <dbReference type="EMBL" id="RWQ92042.1"/>
    </source>
</evidence>
<feature type="transmembrane region" description="Helical" evidence="6">
    <location>
        <begin position="275"/>
        <end position="298"/>
    </location>
</feature>